<dbReference type="Gene3D" id="2.20.28.30">
    <property type="entry name" value="RNA polymerase ii, chain L"/>
    <property type="match status" value="1"/>
</dbReference>
<organism evidence="2 3">
    <name type="scientific">Piliocolobus tephrosceles</name>
    <name type="common">Ugandan red Colobus</name>
    <dbReference type="NCBI Taxonomy" id="591936"/>
    <lineage>
        <taxon>Eukaryota</taxon>
        <taxon>Metazoa</taxon>
        <taxon>Chordata</taxon>
        <taxon>Craniata</taxon>
        <taxon>Vertebrata</taxon>
        <taxon>Euteleostomi</taxon>
        <taxon>Mammalia</taxon>
        <taxon>Eutheria</taxon>
        <taxon>Euarchontoglires</taxon>
        <taxon>Primates</taxon>
        <taxon>Haplorrhini</taxon>
        <taxon>Catarrhini</taxon>
        <taxon>Cercopithecidae</taxon>
        <taxon>Colobinae</taxon>
        <taxon>Piliocolobus</taxon>
    </lineage>
</organism>
<dbReference type="AlphaFoldDB" id="A0A8C9HT70"/>
<feature type="region of interest" description="Disordered" evidence="1">
    <location>
        <begin position="23"/>
        <end position="74"/>
    </location>
</feature>
<proteinExistence type="predicted"/>
<reference evidence="2" key="2">
    <citation type="submission" date="2025-09" db="UniProtKB">
        <authorList>
            <consortium name="Ensembl"/>
        </authorList>
    </citation>
    <scope>IDENTIFICATION</scope>
</reference>
<reference evidence="2" key="1">
    <citation type="submission" date="2025-08" db="UniProtKB">
        <authorList>
            <consortium name="Ensembl"/>
        </authorList>
    </citation>
    <scope>IDENTIFICATION</scope>
</reference>
<evidence type="ECO:0000313" key="3">
    <source>
        <dbReference type="Proteomes" id="UP000694416"/>
    </source>
</evidence>
<dbReference type="Proteomes" id="UP000694416">
    <property type="component" value="Unplaced"/>
</dbReference>
<accession>A0A8C9HT70</accession>
<evidence type="ECO:0000256" key="1">
    <source>
        <dbReference type="SAM" id="MobiDB-lite"/>
    </source>
</evidence>
<protein>
    <submittedName>
        <fullName evidence="2">Uncharacterized protein</fullName>
    </submittedName>
</protein>
<dbReference type="Ensembl" id="ENSPTET00000036289.1">
    <property type="protein sequence ID" value="ENSPTEP00000025676.1"/>
    <property type="gene ID" value="ENSPTEG00000025927.1"/>
</dbReference>
<name>A0A8C9HT70_9PRIM</name>
<sequence length="74" mass="8447">VDTQKDTPPAGQPLMTRICGEHHAENEISQGPPRSRGCGDRMKCKKRMKRWPEARKDQSRQQSETSISTKKLKV</sequence>
<feature type="compositionally biased region" description="Polar residues" evidence="1">
    <location>
        <begin position="60"/>
        <end position="74"/>
    </location>
</feature>
<feature type="compositionally biased region" description="Basic and acidic residues" evidence="1">
    <location>
        <begin position="50"/>
        <end position="59"/>
    </location>
</feature>
<keyword evidence="3" id="KW-1185">Reference proteome</keyword>
<evidence type="ECO:0000313" key="2">
    <source>
        <dbReference type="Ensembl" id="ENSPTEP00000025676.1"/>
    </source>
</evidence>